<dbReference type="InterPro" id="IPR003837">
    <property type="entry name" value="GatC"/>
</dbReference>
<reference evidence="1" key="1">
    <citation type="submission" date="2024-03" db="EMBL/GenBank/DDBJ databases">
        <title>Complete genome sequence of Mycoplasma gypis type strain B1/T1.</title>
        <authorList>
            <person name="Spergser J."/>
        </authorList>
    </citation>
    <scope>NUCLEOTIDE SEQUENCE [LARGE SCALE GENOMIC DNA]</scope>
    <source>
        <strain evidence="1">B1/T1</strain>
    </source>
</reference>
<dbReference type="SUPFAM" id="SSF141000">
    <property type="entry name" value="Glu-tRNAGln amidotransferase C subunit"/>
    <property type="match status" value="1"/>
</dbReference>
<name>A0ABZ2RNZ1_9BACT</name>
<evidence type="ECO:0000313" key="2">
    <source>
        <dbReference type="Proteomes" id="UP001460679"/>
    </source>
</evidence>
<dbReference type="InterPro" id="IPR036113">
    <property type="entry name" value="Asp/Glu-ADT_sf_sub_c"/>
</dbReference>
<proteinExistence type="predicted"/>
<sequence>MEKAKMIKLANDLLFDVKEEVFELLNEEHENIKKQLTLLNKFNLDNIEPMTHINEAAIDFDLLREDEPKQGLAKDKLLDNAFDKDADFVKIRKVIND</sequence>
<dbReference type="Proteomes" id="UP001460679">
    <property type="component" value="Chromosome"/>
</dbReference>
<protein>
    <submittedName>
        <fullName evidence="1">Glutamyl-tRNA amidotransferase</fullName>
    </submittedName>
</protein>
<gene>
    <name evidence="1" type="ORF">WG616_01670</name>
</gene>
<dbReference type="Pfam" id="PF02686">
    <property type="entry name" value="GatC"/>
    <property type="match status" value="1"/>
</dbReference>
<dbReference type="RefSeq" id="WP_205498530.1">
    <property type="nucleotide sequence ID" value="NZ_CP148066.1"/>
</dbReference>
<evidence type="ECO:0000313" key="1">
    <source>
        <dbReference type="EMBL" id="WXL28712.1"/>
    </source>
</evidence>
<keyword evidence="2" id="KW-1185">Reference proteome</keyword>
<dbReference type="EMBL" id="CP148066">
    <property type="protein sequence ID" value="WXL28712.1"/>
    <property type="molecule type" value="Genomic_DNA"/>
</dbReference>
<accession>A0ABZ2RNZ1</accession>
<organism evidence="1 2">
    <name type="scientific">[Mycoplasma] gypis</name>
    <dbReference type="NCBI Taxonomy" id="92404"/>
    <lineage>
        <taxon>Bacteria</taxon>
        <taxon>Bacillati</taxon>
        <taxon>Mycoplasmatota</taxon>
        <taxon>Mycoplasmoidales</taxon>
        <taxon>Metamycoplasmataceae</taxon>
        <taxon>Metamycoplasma</taxon>
    </lineage>
</organism>